<reference evidence="2 3" key="1">
    <citation type="submission" date="2023-07" db="EMBL/GenBank/DDBJ databases">
        <title>Genomic Encyclopedia of Type Strains, Phase IV (KMG-IV): sequencing the most valuable type-strain genomes for metagenomic binning, comparative biology and taxonomic classification.</title>
        <authorList>
            <person name="Goeker M."/>
        </authorList>
    </citation>
    <scope>NUCLEOTIDE SEQUENCE [LARGE SCALE GENOMIC DNA]</scope>
    <source>
        <strain evidence="2 3">DSM 16460</strain>
    </source>
</reference>
<comment type="caution">
    <text evidence="2">The sequence shown here is derived from an EMBL/GenBank/DDBJ whole genome shotgun (WGS) entry which is preliminary data.</text>
</comment>
<accession>A0ABT9VGH3</accession>
<name>A0ABT9VGH3_9BACI</name>
<feature type="transmembrane region" description="Helical" evidence="1">
    <location>
        <begin position="7"/>
        <end position="30"/>
    </location>
</feature>
<keyword evidence="1" id="KW-0472">Membrane</keyword>
<proteinExistence type="predicted"/>
<keyword evidence="1" id="KW-0812">Transmembrane</keyword>
<evidence type="ECO:0000313" key="2">
    <source>
        <dbReference type="EMBL" id="MDQ0160046.1"/>
    </source>
</evidence>
<protein>
    <submittedName>
        <fullName evidence="2">Uncharacterized protein</fullName>
    </submittedName>
</protein>
<dbReference type="RefSeq" id="WP_306976989.1">
    <property type="nucleotide sequence ID" value="NZ_JAUSTQ010000008.1"/>
</dbReference>
<sequence length="216" mass="24313">MPTKTKALLVVIIFIVALAMGVVYLMYLGFTTDDDTASSLKNEATTYINESFPYEGDVTEVINDSTGVYEAFQHAAIVDLDQKDFNMLVFKNEQGQLVDSYVAEVWEDELENVLVPEIESRFGSSDMIKELWIAYPKNIGQKKEIEPNNVPSVAGQDVNPHIRLTINRGEEESDEEDLQALIDLIQSELEVPGGRITLSYNDQAFLFKDSNKSENF</sequence>
<keyword evidence="1" id="KW-1133">Transmembrane helix</keyword>
<gene>
    <name evidence="2" type="ORF">J2S77_002047</name>
</gene>
<dbReference type="EMBL" id="JAUSTQ010000008">
    <property type="protein sequence ID" value="MDQ0160046.1"/>
    <property type="molecule type" value="Genomic_DNA"/>
</dbReference>
<dbReference type="Proteomes" id="UP001224359">
    <property type="component" value="Unassembled WGS sequence"/>
</dbReference>
<organism evidence="2 3">
    <name type="scientific">Alkalibacillus salilacus</name>
    <dbReference type="NCBI Taxonomy" id="284582"/>
    <lineage>
        <taxon>Bacteria</taxon>
        <taxon>Bacillati</taxon>
        <taxon>Bacillota</taxon>
        <taxon>Bacilli</taxon>
        <taxon>Bacillales</taxon>
        <taxon>Bacillaceae</taxon>
        <taxon>Alkalibacillus</taxon>
    </lineage>
</organism>
<evidence type="ECO:0000313" key="3">
    <source>
        <dbReference type="Proteomes" id="UP001224359"/>
    </source>
</evidence>
<evidence type="ECO:0000256" key="1">
    <source>
        <dbReference type="SAM" id="Phobius"/>
    </source>
</evidence>
<keyword evidence="3" id="KW-1185">Reference proteome</keyword>